<sequence>MLPETLANEKDKAIVKVSADDLSKMIMKNLGSPAAFKEKKEIQDLEEEDGQLIEDLAYLDTVYTARRQIADATRQFSLNKSNEAKKLIKKLEHHSSRHMTAPDKTLLEHSLVATQHYNIKANKAALIAKKAAQVATENEFLAGESFSTLTEYRGRSQEIKRTIQQLKESIDTEASIAMRESKRLRSDVSSEPSSPSNDESDPVQHVHNTIKTAVTNAPSGSALNLLKGLTSLQARQLFHIANKGKIAAPGSHVANNAIRELSDDANDIPWYALWYMIFHDFCVKNKLLLSEGTDSHHPPSS</sequence>
<proteinExistence type="predicted"/>
<evidence type="ECO:0000313" key="2">
    <source>
        <dbReference type="EMBL" id="CEG41738.1"/>
    </source>
</evidence>
<dbReference type="AlphaFoldDB" id="A0A0P1AKF9"/>
<dbReference type="GeneID" id="36407122"/>
<keyword evidence="3" id="KW-1185">Reference proteome</keyword>
<protein>
    <submittedName>
        <fullName evidence="2">Uncharacterized protein</fullName>
    </submittedName>
</protein>
<organism evidence="2 3">
    <name type="scientific">Plasmopara halstedii</name>
    <name type="common">Downy mildew of sunflower</name>
    <dbReference type="NCBI Taxonomy" id="4781"/>
    <lineage>
        <taxon>Eukaryota</taxon>
        <taxon>Sar</taxon>
        <taxon>Stramenopiles</taxon>
        <taxon>Oomycota</taxon>
        <taxon>Peronosporomycetes</taxon>
        <taxon>Peronosporales</taxon>
        <taxon>Peronosporaceae</taxon>
        <taxon>Plasmopara</taxon>
    </lineage>
</organism>
<evidence type="ECO:0000313" key="3">
    <source>
        <dbReference type="Proteomes" id="UP000054928"/>
    </source>
</evidence>
<accession>A0A0P1AKF9</accession>
<dbReference type="Proteomes" id="UP000054928">
    <property type="component" value="Unassembled WGS sequence"/>
</dbReference>
<reference evidence="3" key="1">
    <citation type="submission" date="2014-09" db="EMBL/GenBank/DDBJ databases">
        <authorList>
            <person name="Sharma Rahul"/>
            <person name="Thines Marco"/>
        </authorList>
    </citation>
    <scope>NUCLEOTIDE SEQUENCE [LARGE SCALE GENOMIC DNA]</scope>
</reference>
<dbReference type="EMBL" id="CCYD01000610">
    <property type="protein sequence ID" value="CEG41738.1"/>
    <property type="molecule type" value="Genomic_DNA"/>
</dbReference>
<evidence type="ECO:0000256" key="1">
    <source>
        <dbReference type="SAM" id="MobiDB-lite"/>
    </source>
</evidence>
<name>A0A0P1AKF9_PLAHL</name>
<dbReference type="RefSeq" id="XP_024578107.1">
    <property type="nucleotide sequence ID" value="XM_024727540.1"/>
</dbReference>
<feature type="region of interest" description="Disordered" evidence="1">
    <location>
        <begin position="177"/>
        <end position="204"/>
    </location>
</feature>
<feature type="compositionally biased region" description="Basic and acidic residues" evidence="1">
    <location>
        <begin position="179"/>
        <end position="188"/>
    </location>
</feature>